<comment type="caution">
    <text evidence="3">The sequence shown here is derived from an EMBL/GenBank/DDBJ whole genome shotgun (WGS) entry which is preliminary data.</text>
</comment>
<evidence type="ECO:0000256" key="1">
    <source>
        <dbReference type="SAM" id="MobiDB-lite"/>
    </source>
</evidence>
<dbReference type="Proteomes" id="UP000305887">
    <property type="component" value="Unassembled WGS sequence"/>
</dbReference>
<feature type="domain" description="DUF6894" evidence="2">
    <location>
        <begin position="3"/>
        <end position="70"/>
    </location>
</feature>
<reference evidence="3 4" key="1">
    <citation type="submission" date="2019-06" db="EMBL/GenBank/DDBJ databases">
        <title>YIM 131921 draft genome.</title>
        <authorList>
            <person name="Jiang L."/>
        </authorList>
    </citation>
    <scope>NUCLEOTIDE SEQUENCE [LARGE SCALE GENOMIC DNA]</scope>
    <source>
        <strain evidence="3 4">YIM 131921</strain>
    </source>
</reference>
<evidence type="ECO:0000259" key="2">
    <source>
        <dbReference type="Pfam" id="PF21834"/>
    </source>
</evidence>
<feature type="region of interest" description="Disordered" evidence="1">
    <location>
        <begin position="1"/>
        <end position="23"/>
    </location>
</feature>
<dbReference type="InterPro" id="IPR054189">
    <property type="entry name" value="DUF6894"/>
</dbReference>
<dbReference type="RefSeq" id="WP_139077578.1">
    <property type="nucleotide sequence ID" value="NZ_VDFU01000016.1"/>
</dbReference>
<name>A0A5C4MRY3_9RHOB</name>
<dbReference type="OrthoDB" id="7867504at2"/>
<proteinExistence type="predicted"/>
<evidence type="ECO:0000313" key="4">
    <source>
        <dbReference type="Proteomes" id="UP000305887"/>
    </source>
</evidence>
<gene>
    <name evidence="3" type="ORF">FHG66_13480</name>
</gene>
<keyword evidence="4" id="KW-1185">Reference proteome</keyword>
<evidence type="ECO:0000313" key="3">
    <source>
        <dbReference type="EMBL" id="TNC48554.1"/>
    </source>
</evidence>
<organism evidence="3 4">
    <name type="scientific">Rubellimicrobium rubrum</name>
    <dbReference type="NCBI Taxonomy" id="2585369"/>
    <lineage>
        <taxon>Bacteria</taxon>
        <taxon>Pseudomonadati</taxon>
        <taxon>Pseudomonadota</taxon>
        <taxon>Alphaproteobacteria</taxon>
        <taxon>Rhodobacterales</taxon>
        <taxon>Roseobacteraceae</taxon>
        <taxon>Rubellimicrobium</taxon>
    </lineage>
</organism>
<dbReference type="EMBL" id="VDFU01000016">
    <property type="protein sequence ID" value="TNC48554.1"/>
    <property type="molecule type" value="Genomic_DNA"/>
</dbReference>
<dbReference type="AlphaFoldDB" id="A0A5C4MRY3"/>
<dbReference type="Pfam" id="PF21834">
    <property type="entry name" value="DUF6894"/>
    <property type="match status" value="1"/>
</dbReference>
<accession>A0A5C4MRY3</accession>
<protein>
    <recommendedName>
        <fullName evidence="2">DUF6894 domain-containing protein</fullName>
    </recommendedName>
</protein>
<sequence length="77" mass="8454">MPRYLFTVQNSKPAPDTTGLDLAGPEEARSMAMTEAGEMLRDHRDSDWPTPEWWVLVTDEQGSTVCRITVSGTGGTV</sequence>